<dbReference type="EMBL" id="CXOK01000024">
    <property type="protein sequence ID" value="CTP85374.1"/>
    <property type="molecule type" value="Genomic_DNA"/>
</dbReference>
<dbReference type="Proteomes" id="UP000041247">
    <property type="component" value="Unassembled WGS sequence"/>
</dbReference>
<name>A0A0K2ZMD1_9XANT</name>
<evidence type="ECO:0000313" key="1">
    <source>
        <dbReference type="EMBL" id="CTP85374.1"/>
    </source>
</evidence>
<organism evidence="1 2">
    <name type="scientific">Xanthomonas graminis pv. poae</name>
    <dbReference type="NCBI Taxonomy" id="227946"/>
    <lineage>
        <taxon>Bacteria</taxon>
        <taxon>Pseudomonadati</taxon>
        <taxon>Pseudomonadota</taxon>
        <taxon>Gammaproteobacteria</taxon>
        <taxon>Lysobacterales</taxon>
        <taxon>Lysobacteraceae</taxon>
        <taxon>Xanthomonas</taxon>
        <taxon>Xanthomonas translucens group</taxon>
        <taxon>Xanthomonas graminis</taxon>
    </lineage>
</organism>
<accession>A0A0K2ZMD1</accession>
<sequence>MRRNGEENPLWGGSGFCGALWRLVNRTTQLVDWRRSPHRSGSGWRQEKYKLIPSFVTLKWNYSLSAR</sequence>
<reference evidence="1 2" key="1">
    <citation type="submission" date="2015-07" db="EMBL/GenBank/DDBJ databases">
        <authorList>
            <person name="Noorani M."/>
        </authorList>
    </citation>
    <scope>NUCLEOTIDE SEQUENCE [LARGE SCALE GENOMIC DNA]</scope>
    <source>
        <strain evidence="1">LMG728</strain>
    </source>
</reference>
<gene>
    <name evidence="1" type="ORF">XTPLMG728_0862</name>
</gene>
<evidence type="ECO:0000313" key="2">
    <source>
        <dbReference type="Proteomes" id="UP000041247"/>
    </source>
</evidence>
<protein>
    <submittedName>
        <fullName evidence="1">Uncharacterized protein</fullName>
    </submittedName>
</protein>
<dbReference type="AlphaFoldDB" id="A0A0K2ZMD1"/>
<proteinExistence type="predicted"/>